<dbReference type="RefSeq" id="WP_252676402.1">
    <property type="nucleotide sequence ID" value="NZ_JAMXHT010000001.1"/>
</dbReference>
<name>A0ABT1AFC9_9RALS</name>
<reference evidence="8" key="2">
    <citation type="journal article" date="2023" name="Front. Microbiol.">
        <title>Ralstonia chuxiongensis sp. nov., Ralstonia mojiangensis sp. nov., and Ralstonia soli sp. nov., isolated from tobacco fields, are three novel species in the family Burkholderiaceae.</title>
        <authorList>
            <person name="Lu C.H."/>
            <person name="Zhang Y.Y."/>
            <person name="Jiang N."/>
            <person name="Chen W."/>
            <person name="Shao X."/>
            <person name="Zhao Z.M."/>
            <person name="Lu W.L."/>
            <person name="Hu X."/>
            <person name="Xi Y.X."/>
            <person name="Zou S.Y."/>
            <person name="Wei Q.J."/>
            <person name="Lin Z.L."/>
            <person name="Gong L."/>
            <person name="Gai X.T."/>
            <person name="Zhang L.Q."/>
            <person name="Li J.Y."/>
            <person name="Jin Y."/>
            <person name="Xia Z.Y."/>
        </authorList>
    </citation>
    <scope>NUCLEOTIDE SEQUENCE</scope>
    <source>
        <strain evidence="8">21MJYT02-11</strain>
    </source>
</reference>
<dbReference type="InterPro" id="IPR001123">
    <property type="entry name" value="LeuE-type"/>
</dbReference>
<proteinExistence type="inferred from homology"/>
<protein>
    <submittedName>
        <fullName evidence="8">LysE family transporter</fullName>
    </submittedName>
</protein>
<feature type="transmembrane region" description="Helical" evidence="7">
    <location>
        <begin position="121"/>
        <end position="146"/>
    </location>
</feature>
<evidence type="ECO:0000313" key="8">
    <source>
        <dbReference type="EMBL" id="MCO5397095.1"/>
    </source>
</evidence>
<feature type="transmembrane region" description="Helical" evidence="7">
    <location>
        <begin position="6"/>
        <end position="29"/>
    </location>
</feature>
<evidence type="ECO:0000256" key="7">
    <source>
        <dbReference type="SAM" id="Phobius"/>
    </source>
</evidence>
<keyword evidence="3" id="KW-1003">Cell membrane</keyword>
<evidence type="ECO:0000256" key="6">
    <source>
        <dbReference type="ARBA" id="ARBA00023136"/>
    </source>
</evidence>
<gene>
    <name evidence="8" type="ORF">NG900_02660</name>
</gene>
<accession>A0ABT1AFC9</accession>
<dbReference type="PANTHER" id="PTHR30086:SF14">
    <property type="entry name" value="HOMOSERINE_HOMOSERINE LACTONE EFFLUX PROTEIN"/>
    <property type="match status" value="1"/>
</dbReference>
<dbReference type="PIRSF" id="PIRSF006324">
    <property type="entry name" value="LeuE"/>
    <property type="match status" value="1"/>
</dbReference>
<sequence length="217" mass="23306">MALQVWLAFFLASWVIAVSPGSGAILSMTHGLTHGVRRTSVTIAGLELGLVVILFIAGAGLGALLVASEHAFTAIKIVGALYLIYLGIVQWRTPIQISKPAEGESPNVSSRASGSSGMRRFLAGLLTNLTNPKGILFMVAVLPQFIDPAKPLLSQLAILAVTMVFVDLIVMHGYALLASRAQRLFRDPRALRWQSRFFGGMLMSIGAALFFVKRQTA</sequence>
<feature type="transmembrane region" description="Helical" evidence="7">
    <location>
        <begin position="152"/>
        <end position="177"/>
    </location>
</feature>
<feature type="transmembrane region" description="Helical" evidence="7">
    <location>
        <begin position="41"/>
        <end position="65"/>
    </location>
</feature>
<evidence type="ECO:0000256" key="2">
    <source>
        <dbReference type="ARBA" id="ARBA00007928"/>
    </source>
</evidence>
<keyword evidence="5 7" id="KW-1133">Transmembrane helix</keyword>
<dbReference type="Pfam" id="PF01810">
    <property type="entry name" value="LysE"/>
    <property type="match status" value="1"/>
</dbReference>
<keyword evidence="9" id="KW-1185">Reference proteome</keyword>
<dbReference type="PANTHER" id="PTHR30086">
    <property type="entry name" value="ARGININE EXPORTER PROTEIN ARGO"/>
    <property type="match status" value="1"/>
</dbReference>
<keyword evidence="4 7" id="KW-0812">Transmembrane</keyword>
<evidence type="ECO:0000256" key="3">
    <source>
        <dbReference type="ARBA" id="ARBA00022475"/>
    </source>
</evidence>
<evidence type="ECO:0000256" key="1">
    <source>
        <dbReference type="ARBA" id="ARBA00004651"/>
    </source>
</evidence>
<evidence type="ECO:0000256" key="5">
    <source>
        <dbReference type="ARBA" id="ARBA00022989"/>
    </source>
</evidence>
<organism evidence="8 9">
    <name type="scientific">Ralstonia soli</name>
    <dbReference type="NCBI Taxonomy" id="2953896"/>
    <lineage>
        <taxon>Bacteria</taxon>
        <taxon>Pseudomonadati</taxon>
        <taxon>Pseudomonadota</taxon>
        <taxon>Betaproteobacteria</taxon>
        <taxon>Burkholderiales</taxon>
        <taxon>Burkholderiaceae</taxon>
        <taxon>Ralstonia</taxon>
    </lineage>
</organism>
<evidence type="ECO:0000256" key="4">
    <source>
        <dbReference type="ARBA" id="ARBA00022692"/>
    </source>
</evidence>
<comment type="caution">
    <text evidence="8">The sequence shown here is derived from an EMBL/GenBank/DDBJ whole genome shotgun (WGS) entry which is preliminary data.</text>
</comment>
<keyword evidence="6 7" id="KW-0472">Membrane</keyword>
<comment type="similarity">
    <text evidence="2">Belongs to the Rht family.</text>
</comment>
<dbReference type="Proteomes" id="UP001162811">
    <property type="component" value="Unassembled WGS sequence"/>
</dbReference>
<comment type="subcellular location">
    <subcellularLocation>
        <location evidence="1">Cell membrane</location>
        <topology evidence="1">Multi-pass membrane protein</topology>
    </subcellularLocation>
</comment>
<dbReference type="EMBL" id="JAMXHT010000001">
    <property type="protein sequence ID" value="MCO5397095.1"/>
    <property type="molecule type" value="Genomic_DNA"/>
</dbReference>
<feature type="transmembrane region" description="Helical" evidence="7">
    <location>
        <begin position="71"/>
        <end position="89"/>
    </location>
</feature>
<evidence type="ECO:0000313" key="9">
    <source>
        <dbReference type="Proteomes" id="UP001162811"/>
    </source>
</evidence>
<reference evidence="8" key="1">
    <citation type="submission" date="2022-06" db="EMBL/GenBank/DDBJ databases">
        <authorList>
            <person name="Lu C.-H."/>
        </authorList>
    </citation>
    <scope>NUCLEOTIDE SEQUENCE</scope>
    <source>
        <strain evidence="8">21MJYT02-11</strain>
    </source>
</reference>
<feature type="transmembrane region" description="Helical" evidence="7">
    <location>
        <begin position="197"/>
        <end position="212"/>
    </location>
</feature>